<reference evidence="2 3" key="1">
    <citation type="submission" date="2022-09" db="EMBL/GenBank/DDBJ databases">
        <title>Chelativorans salina sp. nov., a novel slightly halophilic bacterium isolated from a saline lake sediment enrichment.</title>
        <authorList>
            <person name="Gao L."/>
            <person name="Fang B.-Z."/>
            <person name="Li W.-J."/>
        </authorList>
    </citation>
    <scope>NUCLEOTIDE SEQUENCE [LARGE SCALE GENOMIC DNA]</scope>
    <source>
        <strain evidence="2 3">EGI FJ00035</strain>
    </source>
</reference>
<dbReference type="Proteomes" id="UP001320831">
    <property type="component" value="Unassembled WGS sequence"/>
</dbReference>
<accession>A0ABT2LP85</accession>
<evidence type="ECO:0000313" key="3">
    <source>
        <dbReference type="Proteomes" id="UP001320831"/>
    </source>
</evidence>
<comment type="caution">
    <text evidence="2">The sequence shown here is derived from an EMBL/GenBank/DDBJ whole genome shotgun (WGS) entry which is preliminary data.</text>
</comment>
<feature type="domain" description="YjiS-like" evidence="1">
    <location>
        <begin position="25"/>
        <end position="58"/>
    </location>
</feature>
<evidence type="ECO:0000313" key="2">
    <source>
        <dbReference type="EMBL" id="MCT7376111.1"/>
    </source>
</evidence>
<keyword evidence="3" id="KW-1185">Reference proteome</keyword>
<dbReference type="InterPro" id="IPR009506">
    <property type="entry name" value="YjiS-like"/>
</dbReference>
<dbReference type="RefSeq" id="WP_260903705.1">
    <property type="nucleotide sequence ID" value="NZ_JAOCZP010000004.1"/>
</dbReference>
<protein>
    <submittedName>
        <fullName evidence="2">DUF1127 domain-containing protein</fullName>
    </submittedName>
</protein>
<organism evidence="2 3">
    <name type="scientific">Chelativorans salis</name>
    <dbReference type="NCBI Taxonomy" id="2978478"/>
    <lineage>
        <taxon>Bacteria</taxon>
        <taxon>Pseudomonadati</taxon>
        <taxon>Pseudomonadota</taxon>
        <taxon>Alphaproteobacteria</taxon>
        <taxon>Hyphomicrobiales</taxon>
        <taxon>Phyllobacteriaceae</taxon>
        <taxon>Chelativorans</taxon>
    </lineage>
</organism>
<name>A0ABT2LP85_9HYPH</name>
<dbReference type="EMBL" id="JAOCZP010000004">
    <property type="protein sequence ID" value="MCT7376111.1"/>
    <property type="molecule type" value="Genomic_DNA"/>
</dbReference>
<evidence type="ECO:0000259" key="1">
    <source>
        <dbReference type="Pfam" id="PF06568"/>
    </source>
</evidence>
<dbReference type="Pfam" id="PF06568">
    <property type="entry name" value="YjiS-like"/>
    <property type="match status" value="1"/>
</dbReference>
<sequence>MQNIAARRRKRRSNPLRRLAAAALAAVLRIEERRRQRLHLSELDDHLLADIGLTRQAVRRECASPFWR</sequence>
<gene>
    <name evidence="2" type="ORF">N5A92_13820</name>
</gene>
<proteinExistence type="predicted"/>